<dbReference type="EMBL" id="PEUM01000017">
    <property type="protein sequence ID" value="PIV25635.1"/>
    <property type="molecule type" value="Genomic_DNA"/>
</dbReference>
<dbReference type="AlphaFoldDB" id="A0A2M7CJ30"/>
<reference evidence="2" key="1">
    <citation type="submission" date="2017-09" db="EMBL/GenBank/DDBJ databases">
        <title>Depth-based differentiation of microbial function through sediment-hosted aquifers and enrichment of novel symbionts in the deep terrestrial subsurface.</title>
        <authorList>
            <person name="Probst A.J."/>
            <person name="Ladd B."/>
            <person name="Jarett J.K."/>
            <person name="Geller-Mcgrath D.E."/>
            <person name="Sieber C.M.K."/>
            <person name="Emerson J.B."/>
            <person name="Anantharaman K."/>
            <person name="Thomas B.C."/>
            <person name="Malmstrom R."/>
            <person name="Stieglmeier M."/>
            <person name="Klingl A."/>
            <person name="Woyke T."/>
            <person name="Ryan C.M."/>
            <person name="Banfield J.F."/>
        </authorList>
    </citation>
    <scope>NUCLEOTIDE SEQUENCE [LARGE SCALE GENOMIC DNA]</scope>
</reference>
<comment type="caution">
    <text evidence="1">The sequence shown here is derived from an EMBL/GenBank/DDBJ whole genome shotgun (WGS) entry which is preliminary data.</text>
</comment>
<dbReference type="Proteomes" id="UP000229966">
    <property type="component" value="Unassembled WGS sequence"/>
</dbReference>
<accession>A0A2M7CJ30</accession>
<gene>
    <name evidence="1" type="ORF">COS38_00665</name>
</gene>
<organism evidence="1 2">
    <name type="scientific">Candidatus Berkelbacteria bacterium CG03_land_8_20_14_0_80_40_36</name>
    <dbReference type="NCBI Taxonomy" id="1974509"/>
    <lineage>
        <taxon>Bacteria</taxon>
        <taxon>Candidatus Berkelbacteria</taxon>
    </lineage>
</organism>
<protein>
    <submittedName>
        <fullName evidence="1">Uncharacterized protein</fullName>
    </submittedName>
</protein>
<name>A0A2M7CJ30_9BACT</name>
<sequence length="136" mass="14543">MVDDIHNLIITDLRFISKRNNIKKKAPSLVLAFGARDQSRGAQSEGAGAPQGGGNSKLMLLVASSAGKRASGATAPISNPKPKGCFYWCAFTIGIPHANCPHGEFRKAQNILYQINILLVNSVSRQGTSVTISFVF</sequence>
<evidence type="ECO:0000313" key="2">
    <source>
        <dbReference type="Proteomes" id="UP000229966"/>
    </source>
</evidence>
<proteinExistence type="predicted"/>
<evidence type="ECO:0000313" key="1">
    <source>
        <dbReference type="EMBL" id="PIV25635.1"/>
    </source>
</evidence>